<dbReference type="EMBL" id="BJZQ01000012">
    <property type="protein sequence ID" value="GEO89936.1"/>
    <property type="molecule type" value="Genomic_DNA"/>
</dbReference>
<accession>A0A512HWW2</accession>
<evidence type="ECO:0000313" key="2">
    <source>
        <dbReference type="Proteomes" id="UP000321769"/>
    </source>
</evidence>
<proteinExistence type="predicted"/>
<dbReference type="Proteomes" id="UP000321769">
    <property type="component" value="Unassembled WGS sequence"/>
</dbReference>
<reference evidence="1 2" key="1">
    <citation type="submission" date="2019-07" db="EMBL/GenBank/DDBJ databases">
        <title>Whole genome shotgun sequence of Aeromicrobium flavum NBRC 107625.</title>
        <authorList>
            <person name="Hosoyama A."/>
            <person name="Uohara A."/>
            <person name="Ohji S."/>
            <person name="Ichikawa N."/>
        </authorList>
    </citation>
    <scope>NUCLEOTIDE SEQUENCE [LARGE SCALE GENOMIC DNA]</scope>
    <source>
        <strain evidence="1 2">NBRC 107625</strain>
    </source>
</reference>
<keyword evidence="2" id="KW-1185">Reference proteome</keyword>
<comment type="caution">
    <text evidence="1">The sequence shown here is derived from an EMBL/GenBank/DDBJ whole genome shotgun (WGS) entry which is preliminary data.</text>
</comment>
<name>A0A512HWW2_9ACTN</name>
<dbReference type="AlphaFoldDB" id="A0A512HWW2"/>
<evidence type="ECO:0000313" key="1">
    <source>
        <dbReference type="EMBL" id="GEO89936.1"/>
    </source>
</evidence>
<dbReference type="RefSeq" id="WP_146827802.1">
    <property type="nucleotide sequence ID" value="NZ_BAAAYQ010000006.1"/>
</dbReference>
<sequence length="229" mass="23345">MTTAFARLFDDAAMFPPGNAPVDVAVKAHLGRDSDLVGPLVCDLARVPAVIAEATEPLGIAVVGRVEDVVPALGLVAGSPVSVASAEILGPVRALAGLPVRPVAVEMPWGDGLGVPDDAVLKLRCGGDHVPTVDELAAAIRHCVEHDQPFKLTAGLHAAIAHDGAHGFVNVMAAVVAAMRGDDPAPVLTAAADRLDLASLGESRRLLRSIGTCDLDEPLAGLRGLGLIA</sequence>
<organism evidence="1 2">
    <name type="scientific">Aeromicrobium flavum</name>
    <dbReference type="NCBI Taxonomy" id="416568"/>
    <lineage>
        <taxon>Bacteria</taxon>
        <taxon>Bacillati</taxon>
        <taxon>Actinomycetota</taxon>
        <taxon>Actinomycetes</taxon>
        <taxon>Propionibacteriales</taxon>
        <taxon>Nocardioidaceae</taxon>
        <taxon>Aeromicrobium</taxon>
    </lineage>
</organism>
<gene>
    <name evidence="1" type="ORF">AFL01nite_22630</name>
</gene>
<protein>
    <submittedName>
        <fullName evidence="1">Uncharacterized protein</fullName>
    </submittedName>
</protein>
<dbReference type="OrthoDB" id="9778153at2"/>